<reference evidence="13" key="1">
    <citation type="submission" date="2025-08" db="UniProtKB">
        <authorList>
            <consortium name="RefSeq"/>
        </authorList>
    </citation>
    <scope>IDENTIFICATION</scope>
    <source>
        <tissue evidence="13">Testes</tissue>
    </source>
</reference>
<evidence type="ECO:0000256" key="3">
    <source>
        <dbReference type="ARBA" id="ARBA00023136"/>
    </source>
</evidence>
<dbReference type="Gene3D" id="2.10.25.10">
    <property type="entry name" value="Laminin"/>
    <property type="match status" value="1"/>
</dbReference>
<dbReference type="Pfam" id="PF08742">
    <property type="entry name" value="C8"/>
    <property type="match status" value="1"/>
</dbReference>
<evidence type="ECO:0000259" key="9">
    <source>
        <dbReference type="PROSITE" id="PS50228"/>
    </source>
</evidence>
<evidence type="ECO:0000256" key="4">
    <source>
        <dbReference type="ARBA" id="ARBA00023157"/>
    </source>
</evidence>
<dbReference type="InterPro" id="IPR000922">
    <property type="entry name" value="Lectin_gal-bd_dom"/>
</dbReference>
<dbReference type="PROSITE" id="PS51828">
    <property type="entry name" value="PTX_2"/>
    <property type="match status" value="1"/>
</dbReference>
<dbReference type="CDD" id="cd22827">
    <property type="entry name" value="Gal_Rha_Lectin_SUL-I-like"/>
    <property type="match status" value="1"/>
</dbReference>
<keyword evidence="5" id="KW-0325">Glycoprotein</keyword>
<evidence type="ECO:0000256" key="5">
    <source>
        <dbReference type="ARBA" id="ARBA00023180"/>
    </source>
</evidence>
<keyword evidence="2 8" id="KW-0732">Signal</keyword>
<organism evidence="12 13">
    <name type="scientific">Saccoglossus kowalevskii</name>
    <name type="common">Acorn worm</name>
    <dbReference type="NCBI Taxonomy" id="10224"/>
    <lineage>
        <taxon>Eukaryota</taxon>
        <taxon>Metazoa</taxon>
        <taxon>Hemichordata</taxon>
        <taxon>Enteropneusta</taxon>
        <taxon>Harrimaniidae</taxon>
        <taxon>Saccoglossus</taxon>
    </lineage>
</organism>
<feature type="domain" description="SUEL-type lectin" evidence="9">
    <location>
        <begin position="484"/>
        <end position="569"/>
    </location>
</feature>
<dbReference type="SMART" id="SM00159">
    <property type="entry name" value="PTX"/>
    <property type="match status" value="1"/>
</dbReference>
<dbReference type="Pfam" id="PF12714">
    <property type="entry name" value="TILa"/>
    <property type="match status" value="1"/>
</dbReference>
<dbReference type="Pfam" id="PF01826">
    <property type="entry name" value="TIL"/>
    <property type="match status" value="1"/>
</dbReference>
<dbReference type="Pfam" id="PF00094">
    <property type="entry name" value="VWD"/>
    <property type="match status" value="1"/>
</dbReference>
<dbReference type="SMART" id="SM00832">
    <property type="entry name" value="C8"/>
    <property type="match status" value="1"/>
</dbReference>
<name>A0ABM0M904_SACKO</name>
<dbReference type="SUPFAM" id="SSF57567">
    <property type="entry name" value="Serine protease inhibitors"/>
    <property type="match status" value="1"/>
</dbReference>
<dbReference type="RefSeq" id="XP_006816495.1">
    <property type="nucleotide sequence ID" value="XM_006816432.1"/>
</dbReference>
<comment type="subcellular location">
    <subcellularLocation>
        <location evidence="1">Membrane</location>
    </subcellularLocation>
</comment>
<dbReference type="SUPFAM" id="SSF49899">
    <property type="entry name" value="Concanavalin A-like lectins/glucanases"/>
    <property type="match status" value="1"/>
</dbReference>
<evidence type="ECO:0000259" key="11">
    <source>
        <dbReference type="PROSITE" id="PS51828"/>
    </source>
</evidence>
<dbReference type="PROSITE" id="PS51233">
    <property type="entry name" value="VWFD"/>
    <property type="match status" value="1"/>
</dbReference>
<keyword evidence="3" id="KW-0472">Membrane</keyword>
<protein>
    <submittedName>
        <fullName evidence="13">Uncharacterized protein LOC102803376</fullName>
    </submittedName>
</protein>
<dbReference type="InterPro" id="IPR014853">
    <property type="entry name" value="VWF/SSPO/ZAN-like_Cys-rich_dom"/>
</dbReference>
<evidence type="ECO:0000256" key="2">
    <source>
        <dbReference type="ARBA" id="ARBA00022729"/>
    </source>
</evidence>
<dbReference type="GeneID" id="102803376"/>
<evidence type="ECO:0000256" key="1">
    <source>
        <dbReference type="ARBA" id="ARBA00004370"/>
    </source>
</evidence>
<dbReference type="InterPro" id="IPR036084">
    <property type="entry name" value="Ser_inhib-like_sf"/>
</dbReference>
<feature type="chain" id="PRO_5045664992" evidence="8">
    <location>
        <begin position="21"/>
        <end position="995"/>
    </location>
</feature>
<dbReference type="InterPro" id="IPR002919">
    <property type="entry name" value="TIL_dom"/>
</dbReference>
<proteinExistence type="predicted"/>
<dbReference type="InterPro" id="IPR030476">
    <property type="entry name" value="Pentaxin_CS"/>
</dbReference>
<dbReference type="InterPro" id="IPR025615">
    <property type="entry name" value="TILa_dom"/>
</dbReference>
<dbReference type="Gene3D" id="2.60.120.740">
    <property type="match status" value="1"/>
</dbReference>
<dbReference type="InterPro" id="IPR052749">
    <property type="entry name" value="Alpha-tectorin"/>
</dbReference>
<comment type="caution">
    <text evidence="6">Lacks conserved residue(s) required for the propagation of feature annotation.</text>
</comment>
<evidence type="ECO:0000256" key="7">
    <source>
        <dbReference type="SAM" id="MobiDB-lite"/>
    </source>
</evidence>
<dbReference type="Pfam" id="PF13385">
    <property type="entry name" value="Laminin_G_3"/>
    <property type="match status" value="1"/>
</dbReference>
<dbReference type="Pfam" id="PF02140">
    <property type="entry name" value="SUEL_Lectin"/>
    <property type="match status" value="1"/>
</dbReference>
<evidence type="ECO:0000256" key="8">
    <source>
        <dbReference type="SAM" id="SignalP"/>
    </source>
</evidence>
<evidence type="ECO:0000256" key="6">
    <source>
        <dbReference type="PROSITE-ProRule" id="PRU01172"/>
    </source>
</evidence>
<evidence type="ECO:0000313" key="13">
    <source>
        <dbReference type="RefSeq" id="XP_006816495.1"/>
    </source>
</evidence>
<dbReference type="PROSITE" id="PS00289">
    <property type="entry name" value="PTX_1"/>
    <property type="match status" value="1"/>
</dbReference>
<dbReference type="InterPro" id="IPR013320">
    <property type="entry name" value="ConA-like_dom_sf"/>
</dbReference>
<keyword evidence="4" id="KW-1015">Disulfide bond</keyword>
<dbReference type="Gene3D" id="2.60.120.200">
    <property type="match status" value="1"/>
</dbReference>
<dbReference type="PROSITE" id="PS50228">
    <property type="entry name" value="SUEL_LECTIN"/>
    <property type="match status" value="1"/>
</dbReference>
<dbReference type="Proteomes" id="UP000694865">
    <property type="component" value="Unplaced"/>
</dbReference>
<dbReference type="CDD" id="cd19941">
    <property type="entry name" value="TIL"/>
    <property type="match status" value="1"/>
</dbReference>
<feature type="signal peptide" evidence="8">
    <location>
        <begin position="1"/>
        <end position="20"/>
    </location>
</feature>
<dbReference type="PRINTS" id="PR00895">
    <property type="entry name" value="PENTAXIN"/>
</dbReference>
<feature type="region of interest" description="Disordered" evidence="7">
    <location>
        <begin position="94"/>
        <end position="169"/>
    </location>
</feature>
<feature type="domain" description="VWFD" evidence="10">
    <location>
        <begin position="591"/>
        <end position="772"/>
    </location>
</feature>
<gene>
    <name evidence="13" type="primary">LOC102803376</name>
</gene>
<dbReference type="InterPro" id="IPR043159">
    <property type="entry name" value="Lectin_gal-bd_sf"/>
</dbReference>
<feature type="domain" description="Pentraxin (PTX)" evidence="11">
    <location>
        <begin position="174"/>
        <end position="363"/>
    </location>
</feature>
<evidence type="ECO:0000259" key="10">
    <source>
        <dbReference type="PROSITE" id="PS51233"/>
    </source>
</evidence>
<sequence>MNRQLLLLLAAVLMSSTVNSAPNGDQPLEKKALCRAAKQMKNMFENSCYINQLHDIIEELKERVAAIEEYKFMQEVLPGEPADEVADDVTPHVEDEIPDQETLPNTIDDSSLDDTLKMDSHDEPQEPHKENEQNDAPGNDDGGAANPDESLLKNDEPGPVKNFGPGRDDAVQDETIFADADKLVIDSSSNVAIRRELPDLNAISVCLWIRTGKHKDGKPISYAVGRSENEFAVMKTENLQLYVNNKKGSKSDVAIDNSKWNHLCVTWSSNKGQWDIYHNGEMAATGDKLEKQHKIKGGGVIMLGRELRGEIAYVNIWRRIVSADEVASIASDCLGQAEGDFFSWRSGDLDIDGSVQVLPADVCENNVESHVEPEIIGQDGGFINYVTIGCWKDTRDRAVPSLEGTDSRLDGSSRKRDDAVAKCAEVAASKGYAVFTVQHGGECYSGPNAESTYNKHGPSDRCKHDGKGGVWANQVYEIVENQIVCENDTLNLHCNSGSIHVIHASYGRADETTCPGPFQTTSCHAQNSVQLVQQQCEEKSSCSILANDAYFGDPCSGTAKYLQVRYHCQSAQSESGNKHERRKSRDQPDGCTCVAWADPHYVQFDGGKMDFMGKCVYTLVKDVSSSVPAFQVDAKNAYRDGNLDVTLQEYLNIYVYGLSIRIHRDKGGDATGVWIDEKEVTLPANPMTDLYIEKSGKYTLLSASDLGFWLTWDGNHRAEIKTDSRYVGKMVGICGNCDSNSENDMVMPDGGLATSSNQFCDSWRVDCDGESETDGDLDTIDPPECPPDLKLRFLEHDMCGAFMDPYSIFYECGSMLDSHVVDLYTQACLFDMCHIGGVEQLCNNYGSFYDECLEQGHIIQTFRTPTFCPLQCPLHGHYSECVSACPNTCIRETSLGDCPDPCTEGCECDVGFVLSGSECVERADCGCLDDSGLYHEIGHSWVEDDCQTLALCVENNFIHYESLKCHDRAFCGAVNGVYGCHCEGKLTGDGVHECG</sequence>
<dbReference type="PANTHER" id="PTHR46160">
    <property type="entry name" value="ALPHA-TECTORIN-RELATED"/>
    <property type="match status" value="1"/>
</dbReference>
<evidence type="ECO:0000313" key="12">
    <source>
        <dbReference type="Proteomes" id="UP000694865"/>
    </source>
</evidence>
<feature type="compositionally biased region" description="Basic and acidic residues" evidence="7">
    <location>
        <begin position="114"/>
        <end position="132"/>
    </location>
</feature>
<dbReference type="SMART" id="SM00216">
    <property type="entry name" value="VWD"/>
    <property type="match status" value="1"/>
</dbReference>
<dbReference type="InterPro" id="IPR001846">
    <property type="entry name" value="VWF_type-D"/>
</dbReference>
<keyword evidence="12" id="KW-1185">Reference proteome</keyword>
<dbReference type="PANTHER" id="PTHR46160:SF9">
    <property type="entry name" value="PROTEIN PRY2-RELATED"/>
    <property type="match status" value="1"/>
</dbReference>
<dbReference type="InterPro" id="IPR001759">
    <property type="entry name" value="PTX_dom"/>
</dbReference>
<accession>A0ABM0M904</accession>